<dbReference type="InterPro" id="IPR027417">
    <property type="entry name" value="P-loop_NTPase"/>
</dbReference>
<evidence type="ECO:0000259" key="2">
    <source>
        <dbReference type="Pfam" id="PF02463"/>
    </source>
</evidence>
<dbReference type="Pfam" id="PF02463">
    <property type="entry name" value="SMC_N"/>
    <property type="match status" value="1"/>
</dbReference>
<dbReference type="EMBL" id="AUZZ01002858">
    <property type="protein sequence ID" value="EQD58676.1"/>
    <property type="molecule type" value="Genomic_DNA"/>
</dbReference>
<dbReference type="InterPro" id="IPR003395">
    <property type="entry name" value="RecF/RecN/SMC_N"/>
</dbReference>
<dbReference type="AlphaFoldDB" id="T1ADJ1"/>
<dbReference type="PANTHER" id="PTHR18937">
    <property type="entry name" value="STRUCTURAL MAINTENANCE OF CHROMOSOMES SMC FAMILY MEMBER"/>
    <property type="match status" value="1"/>
</dbReference>
<evidence type="ECO:0000313" key="3">
    <source>
        <dbReference type="EMBL" id="EQD58676.1"/>
    </source>
</evidence>
<evidence type="ECO:0000256" key="1">
    <source>
        <dbReference type="SAM" id="MobiDB-lite"/>
    </source>
</evidence>
<protein>
    <submittedName>
        <fullName evidence="3">Chromosome segregation protein SMC</fullName>
    </submittedName>
</protein>
<comment type="caution">
    <text evidence="3">The sequence shown here is derived from an EMBL/GenBank/DDBJ whole genome shotgun (WGS) entry which is preliminary data.</text>
</comment>
<dbReference type="Gene3D" id="3.40.50.300">
    <property type="entry name" value="P-loop containing nucleotide triphosphate hydrolases"/>
    <property type="match status" value="1"/>
</dbReference>
<name>T1ADJ1_9ZZZZ</name>
<reference evidence="3" key="2">
    <citation type="journal article" date="2014" name="ISME J.">
        <title>Microbial stratification in low pH oxic and suboxic macroscopic growths along an acid mine drainage.</title>
        <authorList>
            <person name="Mendez-Garcia C."/>
            <person name="Mesa V."/>
            <person name="Sprenger R.R."/>
            <person name="Richter M."/>
            <person name="Diez M.S."/>
            <person name="Solano J."/>
            <person name="Bargiela R."/>
            <person name="Golyshina O.V."/>
            <person name="Manteca A."/>
            <person name="Ramos J.L."/>
            <person name="Gallego J.R."/>
            <person name="Llorente I."/>
            <person name="Martins Dos Santos V.A."/>
            <person name="Jensen O.N."/>
            <person name="Pelaez A.I."/>
            <person name="Sanchez J."/>
            <person name="Ferrer M."/>
        </authorList>
    </citation>
    <scope>NUCLEOTIDE SEQUENCE</scope>
</reference>
<gene>
    <name evidence="3" type="ORF">B2A_04269</name>
</gene>
<proteinExistence type="predicted"/>
<dbReference type="SUPFAM" id="SSF52540">
    <property type="entry name" value="P-loop containing nucleoside triphosphate hydrolases"/>
    <property type="match status" value="1"/>
</dbReference>
<reference evidence="3" key="1">
    <citation type="submission" date="2013-08" db="EMBL/GenBank/DDBJ databases">
        <authorList>
            <person name="Mendez C."/>
            <person name="Richter M."/>
            <person name="Ferrer M."/>
            <person name="Sanchez J."/>
        </authorList>
    </citation>
    <scope>NUCLEOTIDE SEQUENCE</scope>
</reference>
<feature type="non-terminal residue" evidence="3">
    <location>
        <position position="1"/>
    </location>
</feature>
<accession>T1ADJ1</accession>
<organism evidence="3">
    <name type="scientific">mine drainage metagenome</name>
    <dbReference type="NCBI Taxonomy" id="410659"/>
    <lineage>
        <taxon>unclassified sequences</taxon>
        <taxon>metagenomes</taxon>
        <taxon>ecological metagenomes</taxon>
    </lineage>
</organism>
<feature type="region of interest" description="Disordered" evidence="1">
    <location>
        <begin position="95"/>
        <end position="114"/>
    </location>
</feature>
<sequence>EKSLASLAFIFSLQRYDPSPLYVFDEVDMSLDGLNAEYVGRLLRRNAERAQFIVISLRKVTLKFAHQLFGVTMRGDGCSRVVGIRLDDIHDVEAREGARAPEAPAPAVPVEAIR</sequence>
<feature type="domain" description="RecF/RecN/SMC N-terminal" evidence="2">
    <location>
        <begin position="1"/>
        <end position="79"/>
    </location>
</feature>